<reference evidence="2" key="1">
    <citation type="submission" date="2021-01" db="EMBL/GenBank/DDBJ databases">
        <title>Modified the classification status of verrucomicrobia.</title>
        <authorList>
            <person name="Feng X."/>
        </authorList>
    </citation>
    <scope>NUCLEOTIDE SEQUENCE</scope>
    <source>
        <strain evidence="2">KCTC 22041</strain>
    </source>
</reference>
<evidence type="ECO:0000313" key="2">
    <source>
        <dbReference type="EMBL" id="MBK1881834.1"/>
    </source>
</evidence>
<keyword evidence="1" id="KW-1133">Transmembrane helix</keyword>
<sequence length="456" mass="50348">MISNELPDDLIQLIELLLEGSLDEAGHRELEFQLRHNPQWVPHVRQHLMISGLLEGAASEDSDFVGKTSSHVVKLAMEEEYEFVGRVTRTIMRRRLTYAILAAAAVFLIGLIPLFLNSPQESAKPSHLVATLTRMNERGEVISTTHIRAGMHVEAVDGLQRLDFKNRAVVAVEAPMSMRVVSEDEVILEKGRLNAWCPDTAHGFQVRTSSAVVTDLGTSFGVNISHDGREEFVVLDGMVQVEKGEEKVKLSEGGALESSLENPLKSVVFEPSDFRKTWPLSYGILATRGAVVPADPDIPAKVMQMESNDNVLVIPEKRQVPFTRAILAEINGPGTLPGEFGGGLYVIGPNPEKKLRSFLIRYNPVGTVSEENFLRFEGEVTFDRPVLAICAQLEALEQTDGAFATGSWDERYRGIELQQTFNPPDSVTLSADRRTVKVIFYAGASSDEVRVILEGN</sequence>
<name>A0A934S621_9BACT</name>
<dbReference type="Gene3D" id="2.60.120.1440">
    <property type="match status" value="1"/>
</dbReference>
<protein>
    <recommendedName>
        <fullName evidence="4">FecR protein domain-containing protein</fullName>
    </recommendedName>
</protein>
<keyword evidence="1" id="KW-0812">Transmembrane</keyword>
<accession>A0A934S621</accession>
<organism evidence="2 3">
    <name type="scientific">Luteolibacter pohnpeiensis</name>
    <dbReference type="NCBI Taxonomy" id="454153"/>
    <lineage>
        <taxon>Bacteria</taxon>
        <taxon>Pseudomonadati</taxon>
        <taxon>Verrucomicrobiota</taxon>
        <taxon>Verrucomicrobiia</taxon>
        <taxon>Verrucomicrobiales</taxon>
        <taxon>Verrucomicrobiaceae</taxon>
        <taxon>Luteolibacter</taxon>
    </lineage>
</organism>
<evidence type="ECO:0000256" key="1">
    <source>
        <dbReference type="SAM" id="Phobius"/>
    </source>
</evidence>
<proteinExistence type="predicted"/>
<feature type="transmembrane region" description="Helical" evidence="1">
    <location>
        <begin position="96"/>
        <end position="116"/>
    </location>
</feature>
<dbReference type="AlphaFoldDB" id="A0A934S621"/>
<comment type="caution">
    <text evidence="2">The sequence shown here is derived from an EMBL/GenBank/DDBJ whole genome shotgun (WGS) entry which is preliminary data.</text>
</comment>
<dbReference type="PANTHER" id="PTHR30273">
    <property type="entry name" value="PERIPLASMIC SIGNAL SENSOR AND SIGMA FACTOR ACTIVATOR FECR-RELATED"/>
    <property type="match status" value="1"/>
</dbReference>
<gene>
    <name evidence="2" type="ORF">JIN85_05375</name>
</gene>
<dbReference type="InterPro" id="IPR012373">
    <property type="entry name" value="Ferrdict_sens_TM"/>
</dbReference>
<dbReference type="PANTHER" id="PTHR30273:SF2">
    <property type="entry name" value="PROTEIN FECR"/>
    <property type="match status" value="1"/>
</dbReference>
<dbReference type="RefSeq" id="WP_200268381.1">
    <property type="nucleotide sequence ID" value="NZ_JAENIJ010000006.1"/>
</dbReference>
<keyword evidence="3" id="KW-1185">Reference proteome</keyword>
<evidence type="ECO:0000313" key="3">
    <source>
        <dbReference type="Proteomes" id="UP000603141"/>
    </source>
</evidence>
<dbReference type="EMBL" id="JAENIJ010000006">
    <property type="protein sequence ID" value="MBK1881834.1"/>
    <property type="molecule type" value="Genomic_DNA"/>
</dbReference>
<dbReference type="GO" id="GO:0016989">
    <property type="term" value="F:sigma factor antagonist activity"/>
    <property type="evidence" value="ECO:0007669"/>
    <property type="project" value="TreeGrafter"/>
</dbReference>
<keyword evidence="1" id="KW-0472">Membrane</keyword>
<evidence type="ECO:0008006" key="4">
    <source>
        <dbReference type="Google" id="ProtNLM"/>
    </source>
</evidence>
<dbReference type="Proteomes" id="UP000603141">
    <property type="component" value="Unassembled WGS sequence"/>
</dbReference>